<evidence type="ECO:0000313" key="1">
    <source>
        <dbReference type="EMBL" id="KAH3664241.1"/>
    </source>
</evidence>
<sequence length="207" mass="22890">MFVLLAFHGRNPAREIRVVDCLVESGLVRHEHGCCTVAAENDTAHHHRVHTLDVSFVGQTRVNVVCSLEIVDRGVEMRRFGRVEDLKDIKLSSAGSPSRTVGVGSILRSTWDVRVQKPDGWHVVVFHVLVVGVVLWSQKLEQEHLGCTVVSMESRNTVSVNTTVLAEAGLSARDVRHDHKLVSGLDGDVAEHRALCSLRNTVRVDII</sequence>
<gene>
    <name evidence="1" type="ORF">OGAPHI_004593</name>
</gene>
<organism evidence="1 2">
    <name type="scientific">Ogataea philodendri</name>
    <dbReference type="NCBI Taxonomy" id="1378263"/>
    <lineage>
        <taxon>Eukaryota</taxon>
        <taxon>Fungi</taxon>
        <taxon>Dikarya</taxon>
        <taxon>Ascomycota</taxon>
        <taxon>Saccharomycotina</taxon>
        <taxon>Pichiomycetes</taxon>
        <taxon>Pichiales</taxon>
        <taxon>Pichiaceae</taxon>
        <taxon>Ogataea</taxon>
    </lineage>
</organism>
<reference evidence="1" key="2">
    <citation type="submission" date="2021-01" db="EMBL/GenBank/DDBJ databases">
        <authorList>
            <person name="Schikora-Tamarit M.A."/>
        </authorList>
    </citation>
    <scope>NUCLEOTIDE SEQUENCE</scope>
    <source>
        <strain evidence="1">CBS6075</strain>
    </source>
</reference>
<keyword evidence="2" id="KW-1185">Reference proteome</keyword>
<dbReference type="GeneID" id="70236558"/>
<protein>
    <submittedName>
        <fullName evidence="1">Uncharacterized protein</fullName>
    </submittedName>
</protein>
<evidence type="ECO:0000313" key="2">
    <source>
        <dbReference type="Proteomes" id="UP000769157"/>
    </source>
</evidence>
<name>A0A9P8P398_9ASCO</name>
<dbReference type="AlphaFoldDB" id="A0A9P8P398"/>
<dbReference type="RefSeq" id="XP_046060513.1">
    <property type="nucleotide sequence ID" value="XM_046205687.1"/>
</dbReference>
<dbReference type="Proteomes" id="UP000769157">
    <property type="component" value="Unassembled WGS sequence"/>
</dbReference>
<reference evidence="1" key="1">
    <citation type="journal article" date="2021" name="Open Biol.">
        <title>Shared evolutionary footprints suggest mitochondrial oxidative damage underlies multiple complex I losses in fungi.</title>
        <authorList>
            <person name="Schikora-Tamarit M.A."/>
            <person name="Marcet-Houben M."/>
            <person name="Nosek J."/>
            <person name="Gabaldon T."/>
        </authorList>
    </citation>
    <scope>NUCLEOTIDE SEQUENCE</scope>
    <source>
        <strain evidence="1">CBS6075</strain>
    </source>
</reference>
<accession>A0A9P8P398</accession>
<dbReference type="EMBL" id="JAEUBE010000327">
    <property type="protein sequence ID" value="KAH3664241.1"/>
    <property type="molecule type" value="Genomic_DNA"/>
</dbReference>
<comment type="caution">
    <text evidence="1">The sequence shown here is derived from an EMBL/GenBank/DDBJ whole genome shotgun (WGS) entry which is preliminary data.</text>
</comment>
<proteinExistence type="predicted"/>